<evidence type="ECO:0000256" key="2">
    <source>
        <dbReference type="PIRSR" id="PIRSR605754-1"/>
    </source>
</evidence>
<reference evidence="3 4" key="1">
    <citation type="submission" date="2015-01" db="EMBL/GenBank/DDBJ databases">
        <title>Jeotgalibacillus campisalis genome sequencing.</title>
        <authorList>
            <person name="Goh K.M."/>
            <person name="Chan K.-G."/>
            <person name="Yaakop A.S."/>
            <person name="Ee R."/>
            <person name="Gan H.M."/>
            <person name="Chan C.S."/>
        </authorList>
    </citation>
    <scope>NUCLEOTIDE SEQUENCE [LARGE SCALE GENOMIC DNA]</scope>
    <source>
        <strain evidence="3 4">SF-57</strain>
    </source>
</reference>
<dbReference type="InterPro" id="IPR005754">
    <property type="entry name" value="Sortase"/>
</dbReference>
<dbReference type="Pfam" id="PF04203">
    <property type="entry name" value="Sortase"/>
    <property type="match status" value="1"/>
</dbReference>
<dbReference type="GO" id="GO:0016787">
    <property type="term" value="F:hydrolase activity"/>
    <property type="evidence" value="ECO:0007669"/>
    <property type="project" value="UniProtKB-KW"/>
</dbReference>
<dbReference type="PATRIC" id="fig|220754.4.peg.3264"/>
<proteinExistence type="predicted"/>
<dbReference type="Proteomes" id="UP000031972">
    <property type="component" value="Unassembled WGS sequence"/>
</dbReference>
<dbReference type="SUPFAM" id="SSF63817">
    <property type="entry name" value="Sortase"/>
    <property type="match status" value="1"/>
</dbReference>
<keyword evidence="4" id="KW-1185">Reference proteome</keyword>
<dbReference type="CDD" id="cd05829">
    <property type="entry name" value="Sortase_F"/>
    <property type="match status" value="1"/>
</dbReference>
<name>A0A0C2R081_9BACL</name>
<dbReference type="EMBL" id="JXRR01000021">
    <property type="protein sequence ID" value="KIL43730.1"/>
    <property type="molecule type" value="Genomic_DNA"/>
</dbReference>
<dbReference type="Gene3D" id="2.40.260.10">
    <property type="entry name" value="Sortase"/>
    <property type="match status" value="1"/>
</dbReference>
<sequence length="328" mass="36166">MAKKLALSILVGIAVFMVTYGVMMAAQKYTGSEAVTDEISPAVQANEEDDLGSLGEQIKTNPEEEEEEFPVLEKDQEKFEELLAVQEQEITPLIPVNIAIPSLDIEADIIQVGMEEDGAMEVPENVNEVGWFEPGTKPGAIGNSVLAGHVDSYEGPAIFFELRNLTEGDEIIVTGEDGEPLTFTVKSMESYPSDGAPIQEIFGPTDGRNLNLITCTGPFDRESGQYPDRLVVYTELIEEEPEELAYEPTVPTNVSLAGNQFSWHAVRDQEVVGYRIYKELEDGTKEKVESVSYYERKSLIVEDSEAVYSVTSVSIDGKESDPAYLDEE</sequence>
<feature type="active site" description="Proton donor/acceptor" evidence="2">
    <location>
        <position position="149"/>
    </location>
</feature>
<protein>
    <recommendedName>
        <fullName evidence="5">Peptidase C60 sortase A and B</fullName>
    </recommendedName>
</protein>
<organism evidence="3 4">
    <name type="scientific">Jeotgalibacillus campisalis</name>
    <dbReference type="NCBI Taxonomy" id="220754"/>
    <lineage>
        <taxon>Bacteria</taxon>
        <taxon>Bacillati</taxon>
        <taxon>Bacillota</taxon>
        <taxon>Bacilli</taxon>
        <taxon>Bacillales</taxon>
        <taxon>Caryophanaceae</taxon>
        <taxon>Jeotgalibacillus</taxon>
    </lineage>
</organism>
<gene>
    <name evidence="3" type="ORF">KR50_32500</name>
</gene>
<evidence type="ECO:0000256" key="1">
    <source>
        <dbReference type="ARBA" id="ARBA00022801"/>
    </source>
</evidence>
<dbReference type="AlphaFoldDB" id="A0A0C2R081"/>
<evidence type="ECO:0000313" key="3">
    <source>
        <dbReference type="EMBL" id="KIL43730.1"/>
    </source>
</evidence>
<dbReference type="InterPro" id="IPR042001">
    <property type="entry name" value="Sortase_F"/>
</dbReference>
<accession>A0A0C2R081</accession>
<dbReference type="RefSeq" id="WP_052477162.1">
    <property type="nucleotide sequence ID" value="NZ_JXRR01000021.1"/>
</dbReference>
<dbReference type="OrthoDB" id="525039at2"/>
<feature type="active site" description="Acyl-thioester intermediate" evidence="2">
    <location>
        <position position="215"/>
    </location>
</feature>
<evidence type="ECO:0000313" key="4">
    <source>
        <dbReference type="Proteomes" id="UP000031972"/>
    </source>
</evidence>
<evidence type="ECO:0008006" key="5">
    <source>
        <dbReference type="Google" id="ProtNLM"/>
    </source>
</evidence>
<keyword evidence="1" id="KW-0378">Hydrolase</keyword>
<dbReference type="InterPro" id="IPR023365">
    <property type="entry name" value="Sortase_dom-sf"/>
</dbReference>
<comment type="caution">
    <text evidence="3">The sequence shown here is derived from an EMBL/GenBank/DDBJ whole genome shotgun (WGS) entry which is preliminary data.</text>
</comment>